<keyword evidence="1" id="KW-1133">Transmembrane helix</keyword>
<dbReference type="eggNOG" id="arCOG03871">
    <property type="taxonomic scope" value="Archaea"/>
</dbReference>
<dbReference type="EMBL" id="CP000852">
    <property type="protein sequence ID" value="ABW02397.1"/>
    <property type="molecule type" value="Genomic_DNA"/>
</dbReference>
<dbReference type="KEGG" id="cma:Cmaq_1574"/>
<accession>A8M9S6</accession>
<dbReference type="AlphaFoldDB" id="A8M9S6"/>
<evidence type="ECO:0000256" key="1">
    <source>
        <dbReference type="SAM" id="Phobius"/>
    </source>
</evidence>
<keyword evidence="1" id="KW-0472">Membrane</keyword>
<evidence type="ECO:0000313" key="2">
    <source>
        <dbReference type="EMBL" id="ABW02397.1"/>
    </source>
</evidence>
<dbReference type="Proteomes" id="UP000001137">
    <property type="component" value="Chromosome"/>
</dbReference>
<sequence length="136" mass="14260">MSSGLSNIVWTIIGVVLSVIVAAILWVFVSNSMSTYSQLLVSAGEVTPSMIQATIKNMGLGSVTVLGVNFTNQDGNQVTCTVTGAYVNGLPINLTKPIVLKGGDQLIVDAEGVGCVYAYYVIVRTSSGYYSSVVND</sequence>
<dbReference type="HOGENOM" id="CLU_1870617_0_0_2"/>
<organism evidence="2 3">
    <name type="scientific">Caldivirga maquilingensis (strain ATCC 700844 / DSM 13496 / JCM 10307 / IC-167)</name>
    <dbReference type="NCBI Taxonomy" id="397948"/>
    <lineage>
        <taxon>Archaea</taxon>
        <taxon>Thermoproteota</taxon>
        <taxon>Thermoprotei</taxon>
        <taxon>Thermoproteales</taxon>
        <taxon>Thermoproteaceae</taxon>
        <taxon>Caldivirga</taxon>
    </lineage>
</organism>
<dbReference type="STRING" id="397948.Cmaq_1574"/>
<gene>
    <name evidence="2" type="ordered locus">Cmaq_1574</name>
</gene>
<name>A8M9S6_CALMQ</name>
<dbReference type="OrthoDB" id="374241at2157"/>
<evidence type="ECO:0000313" key="3">
    <source>
        <dbReference type="Proteomes" id="UP000001137"/>
    </source>
</evidence>
<reference evidence="2 3" key="1">
    <citation type="submission" date="2007-10" db="EMBL/GenBank/DDBJ databases">
        <title>Complete sequence of Caldivirga maquilingensis IC-167.</title>
        <authorList>
            <consortium name="US DOE Joint Genome Institute"/>
            <person name="Copeland A."/>
            <person name="Lucas S."/>
            <person name="Lapidus A."/>
            <person name="Barry K."/>
            <person name="Glavina del Rio T."/>
            <person name="Dalin E."/>
            <person name="Tice H."/>
            <person name="Pitluck S."/>
            <person name="Saunders E."/>
            <person name="Brettin T."/>
            <person name="Bruce D."/>
            <person name="Detter J.C."/>
            <person name="Han C."/>
            <person name="Schmutz J."/>
            <person name="Larimer F."/>
            <person name="Land M."/>
            <person name="Hauser L."/>
            <person name="Kyrpides N."/>
            <person name="Ivanova N."/>
            <person name="Biddle J.F."/>
            <person name="Zhang Z."/>
            <person name="Fitz-Gibbon S.T."/>
            <person name="Lowe T.M."/>
            <person name="Saltikov C."/>
            <person name="House C.H."/>
            <person name="Richardson P."/>
        </authorList>
    </citation>
    <scope>NUCLEOTIDE SEQUENCE [LARGE SCALE GENOMIC DNA]</scope>
    <source>
        <strain evidence="3">ATCC 700844 / DSM 13496 / JCM 10307 / IC-167</strain>
    </source>
</reference>
<proteinExistence type="predicted"/>
<dbReference type="RefSeq" id="WP_012186616.1">
    <property type="nucleotide sequence ID" value="NC_009954.1"/>
</dbReference>
<keyword evidence="1" id="KW-0812">Transmembrane</keyword>
<dbReference type="GeneID" id="5709228"/>
<protein>
    <recommendedName>
        <fullName evidence="4">Archaeal Type IV pilin N-terminal domain-containing protein</fullName>
    </recommendedName>
</protein>
<evidence type="ECO:0008006" key="4">
    <source>
        <dbReference type="Google" id="ProtNLM"/>
    </source>
</evidence>
<feature type="transmembrane region" description="Helical" evidence="1">
    <location>
        <begin position="7"/>
        <end position="29"/>
    </location>
</feature>
<keyword evidence="3" id="KW-1185">Reference proteome</keyword>